<dbReference type="Proteomes" id="UP001500936">
    <property type="component" value="Unassembled WGS sequence"/>
</dbReference>
<dbReference type="RefSeq" id="WP_345264985.1">
    <property type="nucleotide sequence ID" value="NZ_BAABHB010000002.1"/>
</dbReference>
<accession>A0ABP8K2Q3</accession>
<dbReference type="Gene3D" id="3.40.50.2300">
    <property type="match status" value="1"/>
</dbReference>
<proteinExistence type="predicted"/>
<protein>
    <recommendedName>
        <fullName evidence="6">LacI family transcriptional regulator</fullName>
    </recommendedName>
</protein>
<evidence type="ECO:0000313" key="4">
    <source>
        <dbReference type="EMBL" id="GAA4399765.1"/>
    </source>
</evidence>
<dbReference type="EMBL" id="BAABHB010000002">
    <property type="protein sequence ID" value="GAA4399765.1"/>
    <property type="molecule type" value="Genomic_DNA"/>
</dbReference>
<keyword evidence="3" id="KW-0804">Transcription</keyword>
<name>A0ABP8K2Q3_9BACT</name>
<keyword evidence="2" id="KW-0238">DNA-binding</keyword>
<dbReference type="PANTHER" id="PTHR30146:SF109">
    <property type="entry name" value="HTH-TYPE TRANSCRIPTIONAL REGULATOR GALS"/>
    <property type="match status" value="1"/>
</dbReference>
<dbReference type="PANTHER" id="PTHR30146">
    <property type="entry name" value="LACI-RELATED TRANSCRIPTIONAL REPRESSOR"/>
    <property type="match status" value="1"/>
</dbReference>
<evidence type="ECO:0008006" key="6">
    <source>
        <dbReference type="Google" id="ProtNLM"/>
    </source>
</evidence>
<comment type="caution">
    <text evidence="4">The sequence shown here is derived from an EMBL/GenBank/DDBJ whole genome shotgun (WGS) entry which is preliminary data.</text>
</comment>
<sequence length="102" mass="11277">MLALAEQWEYEPNQLAHQLLNRRSNTIGVIVPKISYPLYSQAITGIETVVEREGYQLLICQSGAVYEKEVRQVQSLLSFRVAGQSADWSETAGRVLPGPAGS</sequence>
<evidence type="ECO:0000313" key="5">
    <source>
        <dbReference type="Proteomes" id="UP001500936"/>
    </source>
</evidence>
<dbReference type="InterPro" id="IPR028082">
    <property type="entry name" value="Peripla_BP_I"/>
</dbReference>
<organism evidence="4 5">
    <name type="scientific">Nibrella viscosa</name>
    <dbReference type="NCBI Taxonomy" id="1084524"/>
    <lineage>
        <taxon>Bacteria</taxon>
        <taxon>Pseudomonadati</taxon>
        <taxon>Bacteroidota</taxon>
        <taxon>Cytophagia</taxon>
        <taxon>Cytophagales</taxon>
        <taxon>Spirosomataceae</taxon>
        <taxon>Nibrella</taxon>
    </lineage>
</organism>
<evidence type="ECO:0000256" key="1">
    <source>
        <dbReference type="ARBA" id="ARBA00023015"/>
    </source>
</evidence>
<keyword evidence="1" id="KW-0805">Transcription regulation</keyword>
<evidence type="ECO:0000256" key="3">
    <source>
        <dbReference type="ARBA" id="ARBA00023163"/>
    </source>
</evidence>
<reference evidence="5" key="1">
    <citation type="journal article" date="2019" name="Int. J. Syst. Evol. Microbiol.">
        <title>The Global Catalogue of Microorganisms (GCM) 10K type strain sequencing project: providing services to taxonomists for standard genome sequencing and annotation.</title>
        <authorList>
            <consortium name="The Broad Institute Genomics Platform"/>
            <consortium name="The Broad Institute Genome Sequencing Center for Infectious Disease"/>
            <person name="Wu L."/>
            <person name="Ma J."/>
        </authorList>
    </citation>
    <scope>NUCLEOTIDE SEQUENCE [LARGE SCALE GENOMIC DNA]</scope>
    <source>
        <strain evidence="5">JCM 17925</strain>
    </source>
</reference>
<gene>
    <name evidence="4" type="ORF">GCM10023187_12150</name>
</gene>
<dbReference type="SUPFAM" id="SSF53822">
    <property type="entry name" value="Periplasmic binding protein-like I"/>
    <property type="match status" value="1"/>
</dbReference>
<keyword evidence="5" id="KW-1185">Reference proteome</keyword>
<evidence type="ECO:0000256" key="2">
    <source>
        <dbReference type="ARBA" id="ARBA00023125"/>
    </source>
</evidence>